<feature type="transmembrane region" description="Helical" evidence="1">
    <location>
        <begin position="69"/>
        <end position="86"/>
    </location>
</feature>
<keyword evidence="3" id="KW-1185">Reference proteome</keyword>
<sequence length="129" mass="14119">MTDLVTQAAWILVAAFVLSLTYEMYRATAKAGVSPHDSTASFVKNNIALYLVAALVIVLLFAGFEWAPWVGLVFSAAVTAASILYYNPRILLDRNPGVVDWFEDIAFTSLVFLAMALLLYQVLGVTLEP</sequence>
<feature type="transmembrane region" description="Helical" evidence="1">
    <location>
        <begin position="98"/>
        <end position="123"/>
    </location>
</feature>
<dbReference type="Proteomes" id="UP000246018">
    <property type="component" value="Unassembled WGS sequence"/>
</dbReference>
<keyword evidence="1" id="KW-0812">Transmembrane</keyword>
<evidence type="ECO:0000256" key="1">
    <source>
        <dbReference type="SAM" id="Phobius"/>
    </source>
</evidence>
<keyword evidence="1" id="KW-1133">Transmembrane helix</keyword>
<name>A0A2T8F5R2_9ACTN</name>
<accession>A0A2T8F5R2</accession>
<feature type="transmembrane region" description="Helical" evidence="1">
    <location>
        <begin position="46"/>
        <end position="63"/>
    </location>
</feature>
<proteinExistence type="predicted"/>
<keyword evidence="1" id="KW-0472">Membrane</keyword>
<dbReference type="EMBL" id="QDGZ01000010">
    <property type="protein sequence ID" value="PVG81040.1"/>
    <property type="molecule type" value="Genomic_DNA"/>
</dbReference>
<protein>
    <submittedName>
        <fullName evidence="2">Uncharacterized protein</fullName>
    </submittedName>
</protein>
<feature type="transmembrane region" description="Helical" evidence="1">
    <location>
        <begin position="6"/>
        <end position="25"/>
    </location>
</feature>
<organism evidence="2 3">
    <name type="scientific">Nocardioides gansuensis</name>
    <dbReference type="NCBI Taxonomy" id="2138300"/>
    <lineage>
        <taxon>Bacteria</taxon>
        <taxon>Bacillati</taxon>
        <taxon>Actinomycetota</taxon>
        <taxon>Actinomycetes</taxon>
        <taxon>Propionibacteriales</taxon>
        <taxon>Nocardioidaceae</taxon>
        <taxon>Nocardioides</taxon>
    </lineage>
</organism>
<dbReference type="RefSeq" id="WP_116573966.1">
    <property type="nucleotide sequence ID" value="NZ_QDGZ01000010.1"/>
</dbReference>
<reference evidence="2 3" key="1">
    <citation type="submission" date="2018-04" db="EMBL/GenBank/DDBJ databases">
        <title>Genome of Nocardioides gansuensis WSJ-1.</title>
        <authorList>
            <person name="Wu S."/>
            <person name="Wang G."/>
        </authorList>
    </citation>
    <scope>NUCLEOTIDE SEQUENCE [LARGE SCALE GENOMIC DNA]</scope>
    <source>
        <strain evidence="2 3">WSJ-1</strain>
    </source>
</reference>
<comment type="caution">
    <text evidence="2">The sequence shown here is derived from an EMBL/GenBank/DDBJ whole genome shotgun (WGS) entry which is preliminary data.</text>
</comment>
<dbReference type="OrthoDB" id="5115483at2"/>
<gene>
    <name evidence="2" type="ORF">DDE18_19645</name>
</gene>
<evidence type="ECO:0000313" key="3">
    <source>
        <dbReference type="Proteomes" id="UP000246018"/>
    </source>
</evidence>
<evidence type="ECO:0000313" key="2">
    <source>
        <dbReference type="EMBL" id="PVG81040.1"/>
    </source>
</evidence>
<dbReference type="AlphaFoldDB" id="A0A2T8F5R2"/>